<dbReference type="CDD" id="cd17574">
    <property type="entry name" value="REC_OmpR"/>
    <property type="match status" value="1"/>
</dbReference>
<dbReference type="Pfam" id="PF07494">
    <property type="entry name" value="Reg_prop"/>
    <property type="match status" value="6"/>
</dbReference>
<dbReference type="InterPro" id="IPR011110">
    <property type="entry name" value="Reg_prop"/>
</dbReference>
<dbReference type="PANTHER" id="PTHR43547:SF2">
    <property type="entry name" value="HYBRID SIGNAL TRANSDUCTION HISTIDINE KINASE C"/>
    <property type="match status" value="1"/>
</dbReference>
<dbReference type="PROSITE" id="PS01124">
    <property type="entry name" value="HTH_ARAC_FAMILY_2"/>
    <property type="match status" value="1"/>
</dbReference>
<dbReference type="InterPro" id="IPR011006">
    <property type="entry name" value="CheY-like_superfamily"/>
</dbReference>
<name>A0ABS5KDS0_9BACT</name>
<dbReference type="SMART" id="SM00387">
    <property type="entry name" value="HATPase_c"/>
    <property type="match status" value="1"/>
</dbReference>
<reference evidence="12 13" key="1">
    <citation type="journal article" date="2014" name="Int. J. Syst. Evol. Microbiol.">
        <title>Carboxylicivirga gen. nov. in the family Marinilabiliaceae with two novel species, Carboxylicivirga mesophila sp. nov. and Carboxylicivirga taeanensis sp. nov., and reclassification of Cytophaga fermentans as Saccharicrinis fermentans gen. nov., comb. nov.</title>
        <authorList>
            <person name="Yang S.H."/>
            <person name="Seo H.S."/>
            <person name="Woo J.H."/>
            <person name="Oh H.M."/>
            <person name="Jang H."/>
            <person name="Lee J.H."/>
            <person name="Kim S.J."/>
            <person name="Kwon K.K."/>
        </authorList>
    </citation>
    <scope>NUCLEOTIDE SEQUENCE [LARGE SCALE GENOMIC DNA]</scope>
    <source>
        <strain evidence="12 13">JCM 18290</strain>
    </source>
</reference>
<feature type="modified residue" description="4-aspartylphosphate" evidence="7">
    <location>
        <position position="1158"/>
    </location>
</feature>
<dbReference type="PROSITE" id="PS00041">
    <property type="entry name" value="HTH_ARAC_FAMILY_1"/>
    <property type="match status" value="1"/>
</dbReference>
<evidence type="ECO:0000256" key="7">
    <source>
        <dbReference type="PROSITE-ProRule" id="PRU00169"/>
    </source>
</evidence>
<evidence type="ECO:0000313" key="12">
    <source>
        <dbReference type="EMBL" id="MBS2212648.1"/>
    </source>
</evidence>
<dbReference type="Pfam" id="PF02518">
    <property type="entry name" value="HATPase_c"/>
    <property type="match status" value="1"/>
</dbReference>
<dbReference type="Gene3D" id="2.130.10.10">
    <property type="entry name" value="YVTN repeat-like/Quinoprotein amine dehydrogenase"/>
    <property type="match status" value="3"/>
</dbReference>
<dbReference type="InterPro" id="IPR009057">
    <property type="entry name" value="Homeodomain-like_sf"/>
</dbReference>
<dbReference type="Proteomes" id="UP000721861">
    <property type="component" value="Unassembled WGS sequence"/>
</dbReference>
<dbReference type="SMART" id="SM00388">
    <property type="entry name" value="HisKA"/>
    <property type="match status" value="1"/>
</dbReference>
<dbReference type="SUPFAM" id="SSF46689">
    <property type="entry name" value="Homeodomain-like"/>
    <property type="match status" value="1"/>
</dbReference>
<dbReference type="InterPro" id="IPR018062">
    <property type="entry name" value="HTH_AraC-typ_CS"/>
</dbReference>
<dbReference type="InterPro" id="IPR004358">
    <property type="entry name" value="Sig_transdc_His_kin-like_C"/>
</dbReference>
<evidence type="ECO:0000256" key="4">
    <source>
        <dbReference type="ARBA" id="ARBA00023015"/>
    </source>
</evidence>
<dbReference type="CDD" id="cd00082">
    <property type="entry name" value="HisKA"/>
    <property type="match status" value="1"/>
</dbReference>
<keyword evidence="3 7" id="KW-0597">Phosphoprotein</keyword>
<evidence type="ECO:0000256" key="2">
    <source>
        <dbReference type="ARBA" id="ARBA00012438"/>
    </source>
</evidence>
<dbReference type="SUPFAM" id="SSF52172">
    <property type="entry name" value="CheY-like"/>
    <property type="match status" value="1"/>
</dbReference>
<dbReference type="EMBL" id="JAGUCN010000017">
    <property type="protein sequence ID" value="MBS2212648.1"/>
    <property type="molecule type" value="Genomic_DNA"/>
</dbReference>
<dbReference type="Pfam" id="PF00072">
    <property type="entry name" value="Response_reg"/>
    <property type="match status" value="1"/>
</dbReference>
<dbReference type="SMART" id="SM00342">
    <property type="entry name" value="HTH_ARAC"/>
    <property type="match status" value="1"/>
</dbReference>
<evidence type="ECO:0000256" key="5">
    <source>
        <dbReference type="ARBA" id="ARBA00023125"/>
    </source>
</evidence>
<evidence type="ECO:0000256" key="6">
    <source>
        <dbReference type="ARBA" id="ARBA00023163"/>
    </source>
</evidence>
<sequence>MQNSYAGFRTYSFRHLTENIALKQSTVNCIYQDSIGLMYFGTNEGLFLYDGYSSELRWNTIDSELMLKANNIYSIAHFAHSLVLLSTEAGIYLYNPVTHRFSLVELPFDDFGKISFISSGDKLYVYSNKGLGCLSVNLTDNHYEATYLSLNSLMNDWNSSGLVRFSSYTQSQSGKVLLAQRDGQVFCFTPEEERIERLWVQQQSITCIFEDSNGVVWLGSDNNRVTSWQPDMPWSRSFQLQINQNSYEVAKYITAICEDEEGNIIIGTNNNGIALIPSAGKYEYKPDIEYYTVESGNSNSICDNNVSYLFCERSNAIFIGTKGNGINQLSLGKGCFTQYVVNNNDANSLDHFRVNAIYEDKEGFIWFGTRLGLNRYHKASGRYERFSNKVPRANETRPNGVEYIGETTCFCKDSDGNLWIGTYGSGLYRYDYDKKQFFHYEDEQGNDVPADRITDITLDSDNNLWLATHSAGIARILGVDSVRNRLNIRYYKCDNTEPNVSSSQNVDIVFIDSKDNLWFSHRDNGLFRLGKESKTMQNFRYIAGDSTSLSNNTIISVCDDNNGDIWFGTARGLNKFDIETELFTSYTMESGLPHNSICGVLSDDRGKIWLYTQRGIYRFDPSTKMFVSFIENSRIFHEDYTIDASFKNSSGKLYLGTINNGCFAFHPDSISDNLFVPSVSFTNFHMSECAAPDQDRAVFSCPDINVDTLNLELTYKQNNFSIEYTAFAYHESLNLQFSYHMQGVDRGWNKTNEKKMLIPYTNLSPGKYVFKVRVANQLNPGDYAEKRMNIVIKPPFYETPLAYSIYAILLLLIVFVLYRYTLSRIKLKNDLHIERMKLGFFTNVSHEFRTPLTLIVGPLKKLMAADEGMSEQERRAHYSLINRNTEKMMKLVNQILDIRKIDNQKMVLKTEQTDIIPFTKDIFDCFNLLAQEKQIAYSFDAPSVQINMACDQDKMEKILYNLISNAFKYTPVKGSISVNIESDAGKQLCIYVRDTGKGIPEDKMNCIFEWFYQVEQGKEANINGTGLGLSIVKSFVEMHHGKVTVHNNEVGCTFVVNLPLQDCRVDESGIKKEAGAFRNKLVMERSADLSAHHYPDHKGTELNNRSDAPLILVVEDNDEVREFIINQLWQNYRIKSATNGTEGLEQAIDSVPDLIVSDIMMPHMDGFELCKQLKTDIRTSHIPVILLSARSSVEQQIQGIDIGADAYITKPFEPFYLEARIKNLIASRQKLRQVFKADTDSCSDMAGEMTNALDTDFLNKVTSIVSDHLDDPDFSVPDLTKQVGMSNTVFYLKLKALTGFSAIEFIRHIRMKKAKELLNYNSHTISEVSNIVGFNDPKYFSTCFKRMYGVSPSQYVYKKTKIND</sequence>
<comment type="caution">
    <text evidence="12">The sequence shown here is derived from an EMBL/GenBank/DDBJ whole genome shotgun (WGS) entry which is preliminary data.</text>
</comment>
<feature type="domain" description="Response regulatory" evidence="11">
    <location>
        <begin position="1110"/>
        <end position="1225"/>
    </location>
</feature>
<dbReference type="Gene3D" id="1.10.287.130">
    <property type="match status" value="1"/>
</dbReference>
<keyword evidence="13" id="KW-1185">Reference proteome</keyword>
<dbReference type="SUPFAM" id="SSF55874">
    <property type="entry name" value="ATPase domain of HSP90 chaperone/DNA topoisomerase II/histidine kinase"/>
    <property type="match status" value="1"/>
</dbReference>
<dbReference type="Gene3D" id="2.60.40.10">
    <property type="entry name" value="Immunoglobulins"/>
    <property type="match status" value="1"/>
</dbReference>
<dbReference type="Gene3D" id="1.10.10.60">
    <property type="entry name" value="Homeodomain-like"/>
    <property type="match status" value="2"/>
</dbReference>
<dbReference type="SUPFAM" id="SSF50998">
    <property type="entry name" value="Quinoprotein alcohol dehydrogenase-like"/>
    <property type="match status" value="1"/>
</dbReference>
<evidence type="ECO:0000256" key="1">
    <source>
        <dbReference type="ARBA" id="ARBA00000085"/>
    </source>
</evidence>
<dbReference type="PROSITE" id="PS50110">
    <property type="entry name" value="RESPONSE_REGULATORY"/>
    <property type="match status" value="1"/>
</dbReference>
<dbReference type="InterPro" id="IPR036097">
    <property type="entry name" value="HisK_dim/P_sf"/>
</dbReference>
<evidence type="ECO:0000259" key="10">
    <source>
        <dbReference type="PROSITE" id="PS50109"/>
    </source>
</evidence>
<comment type="catalytic activity">
    <reaction evidence="1">
        <text>ATP + protein L-histidine = ADP + protein N-phospho-L-histidine.</text>
        <dbReference type="EC" id="2.7.13.3"/>
    </reaction>
</comment>
<dbReference type="Pfam" id="PF00512">
    <property type="entry name" value="HisKA"/>
    <property type="match status" value="1"/>
</dbReference>
<dbReference type="InterPro" id="IPR011047">
    <property type="entry name" value="Quinoprotein_ADH-like_sf"/>
</dbReference>
<protein>
    <recommendedName>
        <fullName evidence="2">histidine kinase</fullName>
        <ecNumber evidence="2">2.7.13.3</ecNumber>
    </recommendedName>
</protein>
<dbReference type="PROSITE" id="PS50109">
    <property type="entry name" value="HIS_KIN"/>
    <property type="match status" value="1"/>
</dbReference>
<keyword evidence="8" id="KW-1133">Transmembrane helix</keyword>
<dbReference type="Gene3D" id="3.40.50.2300">
    <property type="match status" value="1"/>
</dbReference>
<dbReference type="Pfam" id="PF07495">
    <property type="entry name" value="Y_Y_Y"/>
    <property type="match status" value="1"/>
</dbReference>
<dbReference type="InterPro" id="IPR005467">
    <property type="entry name" value="His_kinase_dom"/>
</dbReference>
<dbReference type="SMART" id="SM00448">
    <property type="entry name" value="REC"/>
    <property type="match status" value="1"/>
</dbReference>
<feature type="domain" description="Histidine kinase" evidence="10">
    <location>
        <begin position="843"/>
        <end position="1062"/>
    </location>
</feature>
<dbReference type="Gene3D" id="3.30.565.10">
    <property type="entry name" value="Histidine kinase-like ATPase, C-terminal domain"/>
    <property type="match status" value="1"/>
</dbReference>
<keyword evidence="6" id="KW-0804">Transcription</keyword>
<dbReference type="InterPro" id="IPR036890">
    <property type="entry name" value="HATPase_C_sf"/>
</dbReference>
<dbReference type="PANTHER" id="PTHR43547">
    <property type="entry name" value="TWO-COMPONENT HISTIDINE KINASE"/>
    <property type="match status" value="1"/>
</dbReference>
<keyword evidence="5" id="KW-0238">DNA-binding</keyword>
<feature type="transmembrane region" description="Helical" evidence="8">
    <location>
        <begin position="801"/>
        <end position="818"/>
    </location>
</feature>
<dbReference type="InterPro" id="IPR018060">
    <property type="entry name" value="HTH_AraC"/>
</dbReference>
<organism evidence="12 13">
    <name type="scientific">Carboxylicivirga mesophila</name>
    <dbReference type="NCBI Taxonomy" id="1166478"/>
    <lineage>
        <taxon>Bacteria</taxon>
        <taxon>Pseudomonadati</taxon>
        <taxon>Bacteroidota</taxon>
        <taxon>Bacteroidia</taxon>
        <taxon>Marinilabiliales</taxon>
        <taxon>Marinilabiliaceae</taxon>
        <taxon>Carboxylicivirga</taxon>
    </lineage>
</organism>
<keyword evidence="8" id="KW-0812">Transmembrane</keyword>
<evidence type="ECO:0000313" key="13">
    <source>
        <dbReference type="Proteomes" id="UP000721861"/>
    </source>
</evidence>
<dbReference type="InterPro" id="IPR011123">
    <property type="entry name" value="Y_Y_Y"/>
</dbReference>
<keyword evidence="8" id="KW-0472">Membrane</keyword>
<dbReference type="Pfam" id="PF12833">
    <property type="entry name" value="HTH_18"/>
    <property type="match status" value="1"/>
</dbReference>
<dbReference type="SUPFAM" id="SSF101898">
    <property type="entry name" value="NHL repeat"/>
    <property type="match status" value="1"/>
</dbReference>
<evidence type="ECO:0000259" key="9">
    <source>
        <dbReference type="PROSITE" id="PS01124"/>
    </source>
</evidence>
<evidence type="ECO:0000256" key="8">
    <source>
        <dbReference type="SAM" id="Phobius"/>
    </source>
</evidence>
<keyword evidence="4" id="KW-0805">Transcription regulation</keyword>
<proteinExistence type="predicted"/>
<dbReference type="CDD" id="cd00075">
    <property type="entry name" value="HATPase"/>
    <property type="match status" value="1"/>
</dbReference>
<feature type="domain" description="HTH araC/xylS-type" evidence="9">
    <location>
        <begin position="1259"/>
        <end position="1358"/>
    </location>
</feature>
<accession>A0ABS5KDS0</accession>
<dbReference type="InterPro" id="IPR003661">
    <property type="entry name" value="HisK_dim/P_dom"/>
</dbReference>
<dbReference type="SUPFAM" id="SSF63829">
    <property type="entry name" value="Calcium-dependent phosphotriesterase"/>
    <property type="match status" value="1"/>
</dbReference>
<dbReference type="RefSeq" id="WP_212229412.1">
    <property type="nucleotide sequence ID" value="NZ_JAGUCN010000017.1"/>
</dbReference>
<dbReference type="InterPro" id="IPR003594">
    <property type="entry name" value="HATPase_dom"/>
</dbReference>
<dbReference type="InterPro" id="IPR013783">
    <property type="entry name" value="Ig-like_fold"/>
</dbReference>
<evidence type="ECO:0000256" key="3">
    <source>
        <dbReference type="ARBA" id="ARBA00022553"/>
    </source>
</evidence>
<dbReference type="EC" id="2.7.13.3" evidence="2"/>
<evidence type="ECO:0000259" key="11">
    <source>
        <dbReference type="PROSITE" id="PS50110"/>
    </source>
</evidence>
<dbReference type="InterPro" id="IPR001789">
    <property type="entry name" value="Sig_transdc_resp-reg_receiver"/>
</dbReference>
<dbReference type="InterPro" id="IPR015943">
    <property type="entry name" value="WD40/YVTN_repeat-like_dom_sf"/>
</dbReference>
<dbReference type="PRINTS" id="PR00344">
    <property type="entry name" value="BCTRLSENSOR"/>
</dbReference>
<gene>
    <name evidence="12" type="ORF">KEM09_14615</name>
</gene>
<dbReference type="SUPFAM" id="SSF47384">
    <property type="entry name" value="Homodimeric domain of signal transducing histidine kinase"/>
    <property type="match status" value="1"/>
</dbReference>